<evidence type="ECO:0000313" key="6">
    <source>
        <dbReference type="Proteomes" id="UP001642540"/>
    </source>
</evidence>
<keyword evidence="2" id="KW-0539">Nucleus</keyword>
<comment type="caution">
    <text evidence="5">The sequence shown here is derived from an EMBL/GenBank/DDBJ whole genome shotgun (WGS) entry which is preliminary data.</text>
</comment>
<feature type="compositionally biased region" description="Basic residues" evidence="3">
    <location>
        <begin position="67"/>
        <end position="89"/>
    </location>
</feature>
<dbReference type="InterPro" id="IPR023780">
    <property type="entry name" value="Chromo_domain"/>
</dbReference>
<evidence type="ECO:0000313" key="5">
    <source>
        <dbReference type="EMBL" id="CAL8138028.1"/>
    </source>
</evidence>
<feature type="domain" description="Chromo" evidence="4">
    <location>
        <begin position="116"/>
        <end position="174"/>
    </location>
</feature>
<organism evidence="5 6">
    <name type="scientific">Orchesella dallaii</name>
    <dbReference type="NCBI Taxonomy" id="48710"/>
    <lineage>
        <taxon>Eukaryota</taxon>
        <taxon>Metazoa</taxon>
        <taxon>Ecdysozoa</taxon>
        <taxon>Arthropoda</taxon>
        <taxon>Hexapoda</taxon>
        <taxon>Collembola</taxon>
        <taxon>Entomobryomorpha</taxon>
        <taxon>Entomobryoidea</taxon>
        <taxon>Orchesellidae</taxon>
        <taxon>Orchesellinae</taxon>
        <taxon>Orchesella</taxon>
    </lineage>
</organism>
<feature type="compositionally biased region" description="Acidic residues" evidence="3">
    <location>
        <begin position="106"/>
        <end position="117"/>
    </location>
</feature>
<dbReference type="Pfam" id="PF00385">
    <property type="entry name" value="Chromo"/>
    <property type="match status" value="1"/>
</dbReference>
<keyword evidence="6" id="KW-1185">Reference proteome</keyword>
<protein>
    <recommendedName>
        <fullName evidence="4">Chromo domain-containing protein</fullName>
    </recommendedName>
</protein>
<feature type="compositionally biased region" description="Acidic residues" evidence="3">
    <location>
        <begin position="47"/>
        <end position="63"/>
    </location>
</feature>
<feature type="region of interest" description="Disordered" evidence="3">
    <location>
        <begin position="1"/>
        <end position="123"/>
    </location>
</feature>
<dbReference type="PROSITE" id="PS50013">
    <property type="entry name" value="CHROMO_2"/>
    <property type="match status" value="1"/>
</dbReference>
<gene>
    <name evidence="5" type="ORF">ODALV1_LOCUS27189</name>
</gene>
<sequence>MARAGPKSKKRPAPKSKKEEKKEEVVDVSEDEQLEDVDNGNNVDIDANNDSEVAEEEEEEVDEPPAKKGRGRPAAKASKKTAPAKKAAKGRASSAGRKSAPKKVEESDDDDDDEEYEVEKVIDMRKRKGGREFLIKWKGYSKAKATWEPEDNLSCDDLIKEFEEKAQEKKDQPTRNLRAEPKETDRYVDTADLKYEGRKRSSNRLGKSPRKTYREPEDD</sequence>
<dbReference type="Gene3D" id="2.40.50.40">
    <property type="match status" value="1"/>
</dbReference>
<comment type="subcellular location">
    <subcellularLocation>
        <location evidence="1">Nucleus</location>
    </subcellularLocation>
</comment>
<feature type="compositionally biased region" description="Basic residues" evidence="3">
    <location>
        <begin position="1"/>
        <end position="15"/>
    </location>
</feature>
<dbReference type="Proteomes" id="UP001642540">
    <property type="component" value="Unassembled WGS sequence"/>
</dbReference>
<feature type="compositionally biased region" description="Acidic residues" evidence="3">
    <location>
        <begin position="26"/>
        <end position="38"/>
    </location>
</feature>
<dbReference type="PRINTS" id="PR00504">
    <property type="entry name" value="CHROMODOMAIN"/>
</dbReference>
<reference evidence="5 6" key="1">
    <citation type="submission" date="2024-08" db="EMBL/GenBank/DDBJ databases">
        <authorList>
            <person name="Cucini C."/>
            <person name="Frati F."/>
        </authorList>
    </citation>
    <scope>NUCLEOTIDE SEQUENCE [LARGE SCALE GENOMIC DNA]</scope>
</reference>
<evidence type="ECO:0000256" key="2">
    <source>
        <dbReference type="ARBA" id="ARBA00023242"/>
    </source>
</evidence>
<evidence type="ECO:0000256" key="1">
    <source>
        <dbReference type="ARBA" id="ARBA00004123"/>
    </source>
</evidence>
<dbReference type="EMBL" id="CAXLJM020000121">
    <property type="protein sequence ID" value="CAL8138028.1"/>
    <property type="molecule type" value="Genomic_DNA"/>
</dbReference>
<dbReference type="InterPro" id="IPR000953">
    <property type="entry name" value="Chromo/chromo_shadow_dom"/>
</dbReference>
<feature type="region of interest" description="Disordered" evidence="3">
    <location>
        <begin position="165"/>
        <end position="219"/>
    </location>
</feature>
<evidence type="ECO:0000259" key="4">
    <source>
        <dbReference type="PROSITE" id="PS50013"/>
    </source>
</evidence>
<dbReference type="CDD" id="cd00024">
    <property type="entry name" value="CD_CSD"/>
    <property type="match status" value="1"/>
</dbReference>
<dbReference type="SUPFAM" id="SSF54160">
    <property type="entry name" value="Chromo domain-like"/>
    <property type="match status" value="1"/>
</dbReference>
<dbReference type="PROSITE" id="PS00598">
    <property type="entry name" value="CHROMO_1"/>
    <property type="match status" value="1"/>
</dbReference>
<dbReference type="PANTHER" id="PTHR22812">
    <property type="entry name" value="CHROMOBOX PROTEIN"/>
    <property type="match status" value="1"/>
</dbReference>
<evidence type="ECO:0000256" key="3">
    <source>
        <dbReference type="SAM" id="MobiDB-lite"/>
    </source>
</evidence>
<feature type="compositionally biased region" description="Basic and acidic residues" evidence="3">
    <location>
        <begin position="16"/>
        <end position="25"/>
    </location>
</feature>
<dbReference type="InterPro" id="IPR017984">
    <property type="entry name" value="Chromo_dom_subgr"/>
</dbReference>
<dbReference type="InterPro" id="IPR023779">
    <property type="entry name" value="Chromodomain_CS"/>
</dbReference>
<dbReference type="InterPro" id="IPR051219">
    <property type="entry name" value="Heterochromatin_chromo-domain"/>
</dbReference>
<dbReference type="InterPro" id="IPR016197">
    <property type="entry name" value="Chromo-like_dom_sf"/>
</dbReference>
<proteinExistence type="predicted"/>
<dbReference type="SMART" id="SM00298">
    <property type="entry name" value="CHROMO"/>
    <property type="match status" value="1"/>
</dbReference>
<accession>A0ABP1RX31</accession>
<name>A0ABP1RX31_9HEXA</name>
<feature type="compositionally biased region" description="Basic and acidic residues" evidence="3">
    <location>
        <begin position="165"/>
        <end position="199"/>
    </location>
</feature>